<dbReference type="InterPro" id="IPR012341">
    <property type="entry name" value="6hp_glycosidase-like_sf"/>
</dbReference>
<dbReference type="InterPro" id="IPR008928">
    <property type="entry name" value="6-hairpin_glycosidase_sf"/>
</dbReference>
<organism evidence="3 4">
    <name type="scientific">Nocardiopsis sediminis</name>
    <dbReference type="NCBI Taxonomy" id="1778267"/>
    <lineage>
        <taxon>Bacteria</taxon>
        <taxon>Bacillati</taxon>
        <taxon>Actinomycetota</taxon>
        <taxon>Actinomycetes</taxon>
        <taxon>Streptosporangiales</taxon>
        <taxon>Nocardiopsidaceae</taxon>
        <taxon>Nocardiopsis</taxon>
    </lineage>
</organism>
<protein>
    <submittedName>
        <fullName evidence="3">AGE family epimerase/isomerase</fullName>
        <ecNumber evidence="3">5.-.-.-</ecNumber>
    </submittedName>
</protein>
<accession>A0ABV8FLM5</accession>
<name>A0ABV8FLM5_9ACTN</name>
<comment type="similarity">
    <text evidence="1">Belongs to the N-acylglucosamine 2-epimerase family.</text>
</comment>
<dbReference type="SUPFAM" id="SSF48208">
    <property type="entry name" value="Six-hairpin glycosidases"/>
    <property type="match status" value="1"/>
</dbReference>
<dbReference type="Gene3D" id="1.50.10.10">
    <property type="match status" value="1"/>
</dbReference>
<comment type="caution">
    <text evidence="3">The sequence shown here is derived from an EMBL/GenBank/DDBJ whole genome shotgun (WGS) entry which is preliminary data.</text>
</comment>
<evidence type="ECO:0000256" key="1">
    <source>
        <dbReference type="ARBA" id="ARBA00008558"/>
    </source>
</evidence>
<dbReference type="Proteomes" id="UP001595847">
    <property type="component" value="Unassembled WGS sequence"/>
</dbReference>
<sequence>MTDAWVDLPVHRAWLHREELRLTDFGAAAALPGGGFGWLDGNGRRTADPAVHTWITARMTHVYSLAHLRGVPGAGPLADNGLAALTGRLHDEEHGGWFSRISTAEGVPAGTGKNAYDHAFVILAAASATAAGRTYAEPLLADALDVVGRHFFDAGTGLSVEGYDRDWSSCEDYRGANSNMHLVEAFLAAADATGDTVWRDRALGIAEQLIHRITADNGWRLPEHFSAGWEPVLDYNRDHPADPFRPFGSTVGHWMEWARLLVALDASLGAAAPGWLVEDAERLFSLAVGHGWSVDGAPGFVYTLDWDDRPVVRERMHWVPAEALMAAAALHRRTGDALYEEWYRTLWDYVRRYLIDTDQGSWHHELAPDNTPSATVWQGKPDLYHAYQAVLLPLLPAAPAAASALLGNGVAR</sequence>
<keyword evidence="4" id="KW-1185">Reference proteome</keyword>
<proteinExistence type="inferred from homology"/>
<dbReference type="PANTHER" id="PTHR15108">
    <property type="entry name" value="N-ACYLGLUCOSAMINE-2-EPIMERASE"/>
    <property type="match status" value="1"/>
</dbReference>
<dbReference type="Pfam" id="PF07221">
    <property type="entry name" value="GlcNAc_2-epim"/>
    <property type="match status" value="1"/>
</dbReference>
<gene>
    <name evidence="3" type="ORF">ACFOVU_07020</name>
</gene>
<evidence type="ECO:0000313" key="4">
    <source>
        <dbReference type="Proteomes" id="UP001595847"/>
    </source>
</evidence>
<keyword evidence="2 3" id="KW-0413">Isomerase</keyword>
<evidence type="ECO:0000256" key="2">
    <source>
        <dbReference type="ARBA" id="ARBA00023235"/>
    </source>
</evidence>
<dbReference type="InterPro" id="IPR010819">
    <property type="entry name" value="AGE/CE"/>
</dbReference>
<dbReference type="RefSeq" id="WP_378530955.1">
    <property type="nucleotide sequence ID" value="NZ_JBHSBH010000004.1"/>
</dbReference>
<reference evidence="4" key="1">
    <citation type="journal article" date="2019" name="Int. J. Syst. Evol. Microbiol.">
        <title>The Global Catalogue of Microorganisms (GCM) 10K type strain sequencing project: providing services to taxonomists for standard genome sequencing and annotation.</title>
        <authorList>
            <consortium name="The Broad Institute Genomics Platform"/>
            <consortium name="The Broad Institute Genome Sequencing Center for Infectious Disease"/>
            <person name="Wu L."/>
            <person name="Ma J."/>
        </authorList>
    </citation>
    <scope>NUCLEOTIDE SEQUENCE [LARGE SCALE GENOMIC DNA]</scope>
    <source>
        <strain evidence="4">TBRC 1826</strain>
    </source>
</reference>
<evidence type="ECO:0000313" key="3">
    <source>
        <dbReference type="EMBL" id="MFC3995658.1"/>
    </source>
</evidence>
<dbReference type="GO" id="GO:0016853">
    <property type="term" value="F:isomerase activity"/>
    <property type="evidence" value="ECO:0007669"/>
    <property type="project" value="UniProtKB-KW"/>
</dbReference>
<dbReference type="EMBL" id="JBHSBH010000004">
    <property type="protein sequence ID" value="MFC3995658.1"/>
    <property type="molecule type" value="Genomic_DNA"/>
</dbReference>
<dbReference type="EC" id="5.-.-.-" evidence="3"/>